<name>A0ABZ1RF86_9ACTN</name>
<gene>
    <name evidence="2" type="ORF">OHU17_05990</name>
</gene>
<dbReference type="Proteomes" id="UP001432075">
    <property type="component" value="Chromosome"/>
</dbReference>
<dbReference type="PROSITE" id="PS51257">
    <property type="entry name" value="PROKAR_LIPOPROTEIN"/>
    <property type="match status" value="1"/>
</dbReference>
<evidence type="ECO:0000256" key="1">
    <source>
        <dbReference type="SAM" id="SignalP"/>
    </source>
</evidence>
<dbReference type="EMBL" id="CP108057">
    <property type="protein sequence ID" value="WUO45418.1"/>
    <property type="molecule type" value="Genomic_DNA"/>
</dbReference>
<feature type="signal peptide" evidence="1">
    <location>
        <begin position="1"/>
        <end position="23"/>
    </location>
</feature>
<evidence type="ECO:0000313" key="3">
    <source>
        <dbReference type="Proteomes" id="UP001432075"/>
    </source>
</evidence>
<evidence type="ECO:0008006" key="4">
    <source>
        <dbReference type="Google" id="ProtNLM"/>
    </source>
</evidence>
<reference evidence="2" key="1">
    <citation type="submission" date="2022-10" db="EMBL/GenBank/DDBJ databases">
        <title>The complete genomes of actinobacterial strains from the NBC collection.</title>
        <authorList>
            <person name="Joergensen T.S."/>
            <person name="Alvarez Arevalo M."/>
            <person name="Sterndorff E.B."/>
            <person name="Faurdal D."/>
            <person name="Vuksanovic O."/>
            <person name="Mourched A.-S."/>
            <person name="Charusanti P."/>
            <person name="Shaw S."/>
            <person name="Blin K."/>
            <person name="Weber T."/>
        </authorList>
    </citation>
    <scope>NUCLEOTIDE SEQUENCE</scope>
    <source>
        <strain evidence="2">NBC_00283</strain>
    </source>
</reference>
<keyword evidence="1" id="KW-0732">Signal</keyword>
<sequence>MSRRYAIAWVVLLLAGAAGCAQGQEYAVPGDVCGVEVQPALLKPLLPPGESFNQSKTHEGGGDITGCAMEVDKRRELTFQASLVAADVNPLEVKSTNLLRAGNPQKADIGSDARIADNAAMAYSACTYKGEPRRYVVELWAQKPSADVNERRKDLARFITAYLPAAQKAAGCTP</sequence>
<evidence type="ECO:0000313" key="2">
    <source>
        <dbReference type="EMBL" id="WUO45418.1"/>
    </source>
</evidence>
<keyword evidence="3" id="KW-1185">Reference proteome</keyword>
<organism evidence="2 3">
    <name type="scientific">Streptomyces goshikiensis</name>
    <dbReference type="NCBI Taxonomy" id="1942"/>
    <lineage>
        <taxon>Bacteria</taxon>
        <taxon>Bacillati</taxon>
        <taxon>Actinomycetota</taxon>
        <taxon>Actinomycetes</taxon>
        <taxon>Kitasatosporales</taxon>
        <taxon>Streptomycetaceae</taxon>
        <taxon>Streptomyces</taxon>
    </lineage>
</organism>
<proteinExistence type="predicted"/>
<protein>
    <recommendedName>
        <fullName evidence="4">DUF3558 domain-containing protein</fullName>
    </recommendedName>
</protein>
<dbReference type="RefSeq" id="WP_328775450.1">
    <property type="nucleotide sequence ID" value="NZ_CP108057.1"/>
</dbReference>
<accession>A0ABZ1RF86</accession>
<feature type="chain" id="PRO_5046606381" description="DUF3558 domain-containing protein" evidence="1">
    <location>
        <begin position="24"/>
        <end position="174"/>
    </location>
</feature>